<comment type="caution">
    <text evidence="7">The sequence shown here is derived from an EMBL/GenBank/DDBJ whole genome shotgun (WGS) entry which is preliminary data.</text>
</comment>
<dbReference type="InterPro" id="IPR020846">
    <property type="entry name" value="MFS_dom"/>
</dbReference>
<evidence type="ECO:0000256" key="4">
    <source>
        <dbReference type="ARBA" id="ARBA00023136"/>
    </source>
</evidence>
<dbReference type="Pfam" id="PF00083">
    <property type="entry name" value="Sugar_tr"/>
    <property type="match status" value="1"/>
</dbReference>
<dbReference type="InterPro" id="IPR036259">
    <property type="entry name" value="MFS_trans_sf"/>
</dbReference>
<dbReference type="PROSITE" id="PS50850">
    <property type="entry name" value="MFS"/>
    <property type="match status" value="1"/>
</dbReference>
<sequence length="340" mass="37424">MSFRYGRKNPLLVAVVIQIGCGVAAAYVSNFWLFTILRFLIGTSVGGTMVTTFVMVMEFVGTQYRSLIAALYQVPFNFGHMTLPIFAYFNRDYSDFQLSISAPVVILLCYFCLVPESPRWLLAVKRTEEAIKVLTRAAKTNNMPTDTIRSHVEAYQASLEKNTLKKGNLLDLFRTPNLRKNIIAMAFNWLTCSYCFYGVSQYVGQLSGNVFINVASSASVTLLGTLASIPLLKYLGRKLIVIIFHLVCASCLLTLSVLPAGQVVRNAALGFSSMAARIGSMIAPFVIGLEDKAEWMPPVAFGVMPLIAAAVTFLLPETRGCELTTTIQEGEDFGKKKPTT</sequence>
<feature type="transmembrane region" description="Helical" evidence="5">
    <location>
        <begin position="39"/>
        <end position="60"/>
    </location>
</feature>
<feature type="transmembrane region" description="Helical" evidence="5">
    <location>
        <begin position="299"/>
        <end position="316"/>
    </location>
</feature>
<dbReference type="GO" id="GO:0022857">
    <property type="term" value="F:transmembrane transporter activity"/>
    <property type="evidence" value="ECO:0007669"/>
    <property type="project" value="InterPro"/>
</dbReference>
<dbReference type="Gene3D" id="1.20.1250.20">
    <property type="entry name" value="MFS general substrate transporter like domains"/>
    <property type="match status" value="1"/>
</dbReference>
<feature type="transmembrane region" description="Helical" evidence="5">
    <location>
        <begin position="210"/>
        <end position="232"/>
    </location>
</feature>
<evidence type="ECO:0000256" key="3">
    <source>
        <dbReference type="ARBA" id="ARBA00022989"/>
    </source>
</evidence>
<dbReference type="AlphaFoldDB" id="A0A2A4KAA8"/>
<dbReference type="GO" id="GO:0016020">
    <property type="term" value="C:membrane"/>
    <property type="evidence" value="ECO:0007669"/>
    <property type="project" value="UniProtKB-SubCell"/>
</dbReference>
<comment type="subcellular location">
    <subcellularLocation>
        <location evidence="1">Membrane</location>
        <topology evidence="1">Multi-pass membrane protein</topology>
    </subcellularLocation>
</comment>
<evidence type="ECO:0000256" key="1">
    <source>
        <dbReference type="ARBA" id="ARBA00004141"/>
    </source>
</evidence>
<name>A0A2A4KAA8_HELVI</name>
<dbReference type="STRING" id="7102.A0A2A4KAA8"/>
<feature type="transmembrane region" description="Helical" evidence="5">
    <location>
        <begin position="182"/>
        <end position="204"/>
    </location>
</feature>
<feature type="transmembrane region" description="Helical" evidence="5">
    <location>
        <begin position="12"/>
        <end position="33"/>
    </location>
</feature>
<keyword evidence="4 5" id="KW-0472">Membrane</keyword>
<organism evidence="7">
    <name type="scientific">Heliothis virescens</name>
    <name type="common">Tobacco budworm moth</name>
    <dbReference type="NCBI Taxonomy" id="7102"/>
    <lineage>
        <taxon>Eukaryota</taxon>
        <taxon>Metazoa</taxon>
        <taxon>Ecdysozoa</taxon>
        <taxon>Arthropoda</taxon>
        <taxon>Hexapoda</taxon>
        <taxon>Insecta</taxon>
        <taxon>Pterygota</taxon>
        <taxon>Neoptera</taxon>
        <taxon>Endopterygota</taxon>
        <taxon>Lepidoptera</taxon>
        <taxon>Glossata</taxon>
        <taxon>Ditrysia</taxon>
        <taxon>Noctuoidea</taxon>
        <taxon>Noctuidae</taxon>
        <taxon>Heliothinae</taxon>
        <taxon>Heliothis</taxon>
    </lineage>
</organism>
<accession>A0A2A4KAA8</accession>
<protein>
    <recommendedName>
        <fullName evidence="6">Major facilitator superfamily (MFS) profile domain-containing protein</fullName>
    </recommendedName>
</protein>
<dbReference type="InterPro" id="IPR005828">
    <property type="entry name" value="MFS_sugar_transport-like"/>
</dbReference>
<dbReference type="SUPFAM" id="SSF103473">
    <property type="entry name" value="MFS general substrate transporter"/>
    <property type="match status" value="1"/>
</dbReference>
<proteinExistence type="predicted"/>
<gene>
    <name evidence="7" type="ORF">B5V51_14593</name>
</gene>
<feature type="transmembrane region" description="Helical" evidence="5">
    <location>
        <begin position="67"/>
        <end position="90"/>
    </location>
</feature>
<evidence type="ECO:0000256" key="2">
    <source>
        <dbReference type="ARBA" id="ARBA00022692"/>
    </source>
</evidence>
<feature type="domain" description="Major facilitator superfamily (MFS) profile" evidence="6">
    <location>
        <begin position="1"/>
        <end position="340"/>
    </location>
</feature>
<feature type="transmembrane region" description="Helical" evidence="5">
    <location>
        <begin position="96"/>
        <end position="113"/>
    </location>
</feature>
<dbReference type="PANTHER" id="PTHR24064">
    <property type="entry name" value="SOLUTE CARRIER FAMILY 22 MEMBER"/>
    <property type="match status" value="1"/>
</dbReference>
<keyword evidence="3 5" id="KW-1133">Transmembrane helix</keyword>
<dbReference type="EMBL" id="NWSH01000010">
    <property type="protein sequence ID" value="PCG80916.1"/>
    <property type="molecule type" value="Genomic_DNA"/>
</dbReference>
<evidence type="ECO:0000256" key="5">
    <source>
        <dbReference type="SAM" id="Phobius"/>
    </source>
</evidence>
<keyword evidence="2 5" id="KW-0812">Transmembrane</keyword>
<reference evidence="7" key="1">
    <citation type="submission" date="2017-09" db="EMBL/GenBank/DDBJ databases">
        <title>Contemporary evolution of a Lepidopteran species, Heliothis virescens, in response to modern agricultural practices.</title>
        <authorList>
            <person name="Fritz M.L."/>
            <person name="Deyonke A.M."/>
            <person name="Papanicolaou A."/>
            <person name="Micinski S."/>
            <person name="Westbrook J."/>
            <person name="Gould F."/>
        </authorList>
    </citation>
    <scope>NUCLEOTIDE SEQUENCE [LARGE SCALE GENOMIC DNA]</scope>
    <source>
        <strain evidence="7">HvINT-</strain>
        <tissue evidence="7">Whole body</tissue>
    </source>
</reference>
<evidence type="ECO:0000259" key="6">
    <source>
        <dbReference type="PROSITE" id="PS50850"/>
    </source>
</evidence>
<evidence type="ECO:0000313" key="7">
    <source>
        <dbReference type="EMBL" id="PCG80916.1"/>
    </source>
</evidence>
<feature type="transmembrane region" description="Helical" evidence="5">
    <location>
        <begin position="239"/>
        <end position="261"/>
    </location>
</feature>